<dbReference type="GO" id="GO:0005509">
    <property type="term" value="F:calcium ion binding"/>
    <property type="evidence" value="ECO:0007669"/>
    <property type="project" value="InterPro"/>
</dbReference>
<feature type="signal peptide" evidence="8">
    <location>
        <begin position="1"/>
        <end position="21"/>
    </location>
</feature>
<accession>A0A498P2R5</accession>
<dbReference type="GO" id="GO:0001771">
    <property type="term" value="P:immunological synapse formation"/>
    <property type="evidence" value="ECO:0007669"/>
    <property type="project" value="TreeGrafter"/>
</dbReference>
<dbReference type="PROSITE" id="PS00279">
    <property type="entry name" value="MACPF_1"/>
    <property type="match status" value="1"/>
</dbReference>
<gene>
    <name evidence="11" type="ORF">ROHU_000672</name>
</gene>
<dbReference type="GO" id="GO:0051607">
    <property type="term" value="P:defense response to virus"/>
    <property type="evidence" value="ECO:0007669"/>
    <property type="project" value="TreeGrafter"/>
</dbReference>
<dbReference type="InterPro" id="IPR052784">
    <property type="entry name" value="Perforin-1_pore-forming"/>
</dbReference>
<dbReference type="CDD" id="cd04032">
    <property type="entry name" value="C2_Perforin"/>
    <property type="match status" value="1"/>
</dbReference>
<dbReference type="PANTHER" id="PTHR46096">
    <property type="entry name" value="PERFORIN-1"/>
    <property type="match status" value="1"/>
</dbReference>
<dbReference type="PROSITE" id="PS51412">
    <property type="entry name" value="MACPF_2"/>
    <property type="match status" value="1"/>
</dbReference>
<sequence>MGLMQVYLLAFWALLLMTISGEDDIGTSKECEDAPFVPGYNLAGEGFDVVTLERKGSYLINMEKWDLGNGRCKLRKNKYMNGLKQKLPAAVVDWRTLPKCSMKVSSQIFESSEALVNDSSSALSVGWEDGLDVMVAGAAVGSTHSWEANFAMRKSKADRYSFTKHEVACSFYRYRVAAKPPLQAHFLQAIKSLPASYDPDAYHNLITTYGTHYITSVQLGGQMKAITAIKSCQATMNGLRDTAVKDCLDVEASGSYHAGTLRAKKQFCGELKKKMHTNRKFSSMFNDRKMEIIGGNINGEDLLFSRSSHTNAFKKWLESLKSLPDIVHYSLKPLHFLLSTKHPARKGLKKAVEEYIIQNALMKVCSEPCKIGRKCSARDRCACVCESSRFIKSNCCPAEKGLATFKVYNLRAKGLYGDIFTKTDGCVLVKYGGRRMRTKTIDNNDNHPDIVHYSLKPLHFLLSTKHPARKGLKKAVEEYIIQNALMKVCSEPCKIGRKCSARDRCACVCESSRFIKSNCCPAEKGLATFKVYNLRAKGLYGDIFTKTDGCVLVKYGGRRMRTKTIDNNDNPRWPETFDYGPIKISMANKLTFEVYDADSSWNSDLLGKCSFRLRSGVVYDACAFKYGTFYFTYKVKCAPSLQGPRCNVYKPSPMAAPLADIFSSRNGVLVKDLPRLELVFNNSNKFGFNSTFGKLMML</sequence>
<dbReference type="GO" id="GO:0005579">
    <property type="term" value="C:membrane attack complex"/>
    <property type="evidence" value="ECO:0007669"/>
    <property type="project" value="InterPro"/>
</dbReference>
<dbReference type="InterPro" id="IPR020863">
    <property type="entry name" value="MACPF_CS"/>
</dbReference>
<keyword evidence="13" id="KW-1267">Proteomics identification</keyword>
<evidence type="ECO:0000256" key="2">
    <source>
        <dbReference type="ARBA" id="ARBA00004613"/>
    </source>
</evidence>
<organism evidence="11 12">
    <name type="scientific">Labeo rohita</name>
    <name type="common">Indian major carp</name>
    <name type="synonym">Cyprinus rohita</name>
    <dbReference type="NCBI Taxonomy" id="84645"/>
    <lineage>
        <taxon>Eukaryota</taxon>
        <taxon>Metazoa</taxon>
        <taxon>Chordata</taxon>
        <taxon>Craniata</taxon>
        <taxon>Vertebrata</taxon>
        <taxon>Euteleostomi</taxon>
        <taxon>Actinopterygii</taxon>
        <taxon>Neopterygii</taxon>
        <taxon>Teleostei</taxon>
        <taxon>Ostariophysi</taxon>
        <taxon>Cypriniformes</taxon>
        <taxon>Cyprinidae</taxon>
        <taxon>Labeoninae</taxon>
        <taxon>Labeonini</taxon>
        <taxon>Labeo</taxon>
    </lineage>
</organism>
<dbReference type="PRINTS" id="PR00764">
    <property type="entry name" value="COMPLEMENTC9"/>
</dbReference>
<dbReference type="InterPro" id="IPR035892">
    <property type="entry name" value="C2_domain_sf"/>
</dbReference>
<evidence type="ECO:0000256" key="6">
    <source>
        <dbReference type="ARBA" id="ARBA00023136"/>
    </source>
</evidence>
<feature type="domain" description="C2" evidence="9">
    <location>
        <begin position="508"/>
        <end position="626"/>
    </location>
</feature>
<keyword evidence="5" id="KW-0204">Cytolysis</keyword>
<evidence type="ECO:0000313" key="11">
    <source>
        <dbReference type="EMBL" id="RXN38932.1"/>
    </source>
</evidence>
<dbReference type="Pfam" id="PF01823">
    <property type="entry name" value="MACPF"/>
    <property type="match status" value="1"/>
</dbReference>
<dbReference type="STRING" id="84645.A0A498P2R5"/>
<name>A0A498P2R5_LABRO</name>
<comment type="caution">
    <text evidence="11">The sequence shown here is derived from an EMBL/GenBank/DDBJ whole genome shotgun (WGS) entry which is preliminary data.</text>
</comment>
<keyword evidence="6" id="KW-0472">Membrane</keyword>
<dbReference type="GO" id="GO:0022829">
    <property type="term" value="F:wide pore channel activity"/>
    <property type="evidence" value="ECO:0007669"/>
    <property type="project" value="TreeGrafter"/>
</dbReference>
<evidence type="ECO:0000256" key="7">
    <source>
        <dbReference type="ARBA" id="ARBA00023157"/>
    </source>
</evidence>
<evidence type="ECO:0000256" key="5">
    <source>
        <dbReference type="ARBA" id="ARBA00022852"/>
    </source>
</evidence>
<dbReference type="InterPro" id="IPR020864">
    <property type="entry name" value="MACPF"/>
</dbReference>
<feature type="domain" description="MACPF" evidence="10">
    <location>
        <begin position="27"/>
        <end position="363"/>
    </location>
</feature>
<dbReference type="Proteomes" id="UP000290572">
    <property type="component" value="Unassembled WGS sequence"/>
</dbReference>
<keyword evidence="8" id="KW-0732">Signal</keyword>
<keyword evidence="4" id="KW-0964">Secreted</keyword>
<evidence type="ECO:0000256" key="4">
    <source>
        <dbReference type="ARBA" id="ARBA00022525"/>
    </source>
</evidence>
<proteinExistence type="evidence at protein level"/>
<dbReference type="EMBL" id="QBIY01003997">
    <property type="protein sequence ID" value="RXN38932.1"/>
    <property type="molecule type" value="Genomic_DNA"/>
</dbReference>
<evidence type="ECO:0000259" key="9">
    <source>
        <dbReference type="PROSITE" id="PS50004"/>
    </source>
</evidence>
<dbReference type="GO" id="GO:0140911">
    <property type="term" value="F:pore-forming activity"/>
    <property type="evidence" value="ECO:0007669"/>
    <property type="project" value="InterPro"/>
</dbReference>
<dbReference type="PROSITE" id="PS50004">
    <property type="entry name" value="C2"/>
    <property type="match status" value="1"/>
</dbReference>
<dbReference type="SUPFAM" id="SSF49562">
    <property type="entry name" value="C2 domain (Calcium/lipid-binding domain, CaLB)"/>
    <property type="match status" value="1"/>
</dbReference>
<evidence type="ECO:0000256" key="3">
    <source>
        <dbReference type="ARBA" id="ARBA00009214"/>
    </source>
</evidence>
<evidence type="ECO:0000256" key="1">
    <source>
        <dbReference type="ARBA" id="ARBA00004370"/>
    </source>
</evidence>
<dbReference type="SMART" id="SM00457">
    <property type="entry name" value="MACPF"/>
    <property type="match status" value="1"/>
</dbReference>
<evidence type="ECO:0000313" key="12">
    <source>
        <dbReference type="Proteomes" id="UP000290572"/>
    </source>
</evidence>
<dbReference type="SMART" id="SM00239">
    <property type="entry name" value="C2"/>
    <property type="match status" value="1"/>
</dbReference>
<evidence type="ECO:0000256" key="8">
    <source>
        <dbReference type="SAM" id="SignalP"/>
    </source>
</evidence>
<dbReference type="InterPro" id="IPR037300">
    <property type="entry name" value="Perforin-1_C2"/>
</dbReference>
<comment type="subcellular location">
    <subcellularLocation>
        <location evidence="1">Membrane</location>
    </subcellularLocation>
    <subcellularLocation>
        <location evidence="2">Secreted</location>
    </subcellularLocation>
</comment>
<dbReference type="AlphaFoldDB" id="A0A498P2R5"/>
<dbReference type="PANTHER" id="PTHR46096:SF5">
    <property type="entry name" value="PERFORIN 1.2 PRECURSOR-RELATED"/>
    <property type="match status" value="1"/>
</dbReference>
<dbReference type="InterPro" id="IPR000008">
    <property type="entry name" value="C2_dom"/>
</dbReference>
<dbReference type="Pfam" id="PF00168">
    <property type="entry name" value="C2"/>
    <property type="match status" value="1"/>
</dbReference>
<dbReference type="Gene3D" id="2.60.40.150">
    <property type="entry name" value="C2 domain"/>
    <property type="match status" value="2"/>
</dbReference>
<protein>
    <submittedName>
        <fullName evidence="11">Perforin-1-like protein</fullName>
    </submittedName>
</protein>
<reference evidence="11 12" key="1">
    <citation type="submission" date="2018-03" db="EMBL/GenBank/DDBJ databases">
        <title>Draft genome sequence of Rohu Carp (Labeo rohita).</title>
        <authorList>
            <person name="Das P."/>
            <person name="Kushwaha B."/>
            <person name="Joshi C.G."/>
            <person name="Kumar D."/>
            <person name="Nagpure N.S."/>
            <person name="Sahoo L."/>
            <person name="Das S.P."/>
            <person name="Bit A."/>
            <person name="Patnaik S."/>
            <person name="Meher P.K."/>
            <person name="Jayasankar P."/>
            <person name="Koringa P.G."/>
            <person name="Patel N.V."/>
            <person name="Hinsu A.T."/>
            <person name="Kumar R."/>
            <person name="Pandey M."/>
            <person name="Agarwal S."/>
            <person name="Srivastava S."/>
            <person name="Singh M."/>
            <person name="Iquebal M.A."/>
            <person name="Jaiswal S."/>
            <person name="Angadi U.B."/>
            <person name="Kumar N."/>
            <person name="Raza M."/>
            <person name="Shah T.M."/>
            <person name="Rai A."/>
            <person name="Jena J.K."/>
        </authorList>
    </citation>
    <scope>NUCLEOTIDE SEQUENCE [LARGE SCALE GENOMIC DNA]</scope>
    <source>
        <strain evidence="11">DASCIFA01</strain>
        <tissue evidence="11">Testis</tissue>
    </source>
</reference>
<comment type="similarity">
    <text evidence="3">Belongs to the complement C6/C7/C8/C9 family.</text>
</comment>
<dbReference type="GO" id="GO:0005576">
    <property type="term" value="C:extracellular region"/>
    <property type="evidence" value="ECO:0007669"/>
    <property type="project" value="UniProtKB-SubCell"/>
</dbReference>
<evidence type="ECO:0007829" key="13">
    <source>
        <dbReference type="PeptideAtlas" id="A0A498P2R5"/>
    </source>
</evidence>
<evidence type="ECO:0000259" key="10">
    <source>
        <dbReference type="PROSITE" id="PS51412"/>
    </source>
</evidence>
<dbReference type="GO" id="GO:0001913">
    <property type="term" value="P:T cell mediated cytotoxicity"/>
    <property type="evidence" value="ECO:0007669"/>
    <property type="project" value="TreeGrafter"/>
</dbReference>
<dbReference type="InterPro" id="IPR001862">
    <property type="entry name" value="MAC_perforin"/>
</dbReference>
<dbReference type="GO" id="GO:0031640">
    <property type="term" value="P:killing of cells of another organism"/>
    <property type="evidence" value="ECO:0007669"/>
    <property type="project" value="UniProtKB-KW"/>
</dbReference>
<keyword evidence="12" id="KW-1185">Reference proteome</keyword>
<feature type="chain" id="PRO_5019870162" evidence="8">
    <location>
        <begin position="22"/>
        <end position="698"/>
    </location>
</feature>
<keyword evidence="7" id="KW-1015">Disulfide bond</keyword>